<dbReference type="InterPro" id="IPR011990">
    <property type="entry name" value="TPR-like_helical_dom_sf"/>
</dbReference>
<proteinExistence type="predicted"/>
<dbReference type="Gene3D" id="3.40.50.300">
    <property type="entry name" value="P-loop containing nucleotide triphosphate hydrolases"/>
    <property type="match status" value="1"/>
</dbReference>
<reference evidence="2 3" key="1">
    <citation type="submission" date="2021-07" db="EMBL/GenBank/DDBJ databases">
        <title>Paenibacillus radiodurans sp. nov., isolated from the southeastern edge of Tengger Desert.</title>
        <authorList>
            <person name="Zhang G."/>
        </authorList>
    </citation>
    <scope>NUCLEOTIDE SEQUENCE [LARGE SCALE GENOMIC DNA]</scope>
    <source>
        <strain evidence="2 3">CCM 7311</strain>
    </source>
</reference>
<evidence type="ECO:0000313" key="2">
    <source>
        <dbReference type="EMBL" id="MBW7454298.1"/>
    </source>
</evidence>
<protein>
    <submittedName>
        <fullName evidence="2">SEL1-like repeat protein</fullName>
    </submittedName>
</protein>
<dbReference type="SMART" id="SM00671">
    <property type="entry name" value="SEL1"/>
    <property type="match status" value="13"/>
</dbReference>
<dbReference type="Pfam" id="PF00149">
    <property type="entry name" value="Metallophos"/>
    <property type="match status" value="1"/>
</dbReference>
<gene>
    <name evidence="2" type="ORF">K0U00_09675</name>
</gene>
<dbReference type="Pfam" id="PF08238">
    <property type="entry name" value="Sel1"/>
    <property type="match status" value="11"/>
</dbReference>
<dbReference type="InterPro" id="IPR029052">
    <property type="entry name" value="Metallo-depent_PP-like"/>
</dbReference>
<organism evidence="2 3">
    <name type="scientific">Paenibacillus sepulcri</name>
    <dbReference type="NCBI Taxonomy" id="359917"/>
    <lineage>
        <taxon>Bacteria</taxon>
        <taxon>Bacillati</taxon>
        <taxon>Bacillota</taxon>
        <taxon>Bacilli</taxon>
        <taxon>Bacillales</taxon>
        <taxon>Paenibacillaceae</taxon>
        <taxon>Paenibacillus</taxon>
    </lineage>
</organism>
<feature type="domain" description="Calcineurin-like phosphoesterase" evidence="1">
    <location>
        <begin position="2"/>
        <end position="241"/>
    </location>
</feature>
<dbReference type="EMBL" id="JAHZIK010000181">
    <property type="protein sequence ID" value="MBW7454298.1"/>
    <property type="molecule type" value="Genomic_DNA"/>
</dbReference>
<dbReference type="InterPro" id="IPR006597">
    <property type="entry name" value="Sel1-like"/>
</dbReference>
<dbReference type="PANTHER" id="PTHR11102">
    <property type="entry name" value="SEL-1-LIKE PROTEIN"/>
    <property type="match status" value="1"/>
</dbReference>
<comment type="caution">
    <text evidence="2">The sequence shown here is derived from an EMBL/GenBank/DDBJ whole genome shotgun (WGS) entry which is preliminary data.</text>
</comment>
<keyword evidence="3" id="KW-1185">Reference proteome</keyword>
<accession>A0ABS7C057</accession>
<name>A0ABS7C057_9BACL</name>
<evidence type="ECO:0000259" key="1">
    <source>
        <dbReference type="Pfam" id="PF00149"/>
    </source>
</evidence>
<dbReference type="Gene3D" id="3.60.21.10">
    <property type="match status" value="1"/>
</dbReference>
<dbReference type="InterPro" id="IPR004843">
    <property type="entry name" value="Calcineurin-like_PHP"/>
</dbReference>
<dbReference type="SUPFAM" id="SSF81901">
    <property type="entry name" value="HCP-like"/>
    <property type="match status" value="5"/>
</dbReference>
<dbReference type="RefSeq" id="WP_210046638.1">
    <property type="nucleotide sequence ID" value="NZ_JBHLVU010000026.1"/>
</dbReference>
<dbReference type="Proteomes" id="UP001519887">
    <property type="component" value="Unassembled WGS sequence"/>
</dbReference>
<dbReference type="InterPro" id="IPR027417">
    <property type="entry name" value="P-loop_NTPase"/>
</dbReference>
<dbReference type="PANTHER" id="PTHR11102:SF160">
    <property type="entry name" value="ERAD-ASSOCIATED E3 UBIQUITIN-PROTEIN LIGASE COMPONENT HRD3"/>
    <property type="match status" value="1"/>
</dbReference>
<sequence length="2077" mass="236857">MSDFHLSKSGIKDLNDMIIRALLVDLENFNAEKKIDLVFFTGDLIDQGGKSFNNIDEAFMEFDKHVITPIVNKLGIDKSKFLFVPGNHDIDRYADDRHTEIGLSNDLNDEKKVIEFIDANPETKIKRILPFKRFEKLIHSDTEKSYITNFQSNYIYSIDGFEVGVSALNTSWRCYDSSKDHGSILLGNRQLTESRNKIDQCKVKIALMHHQFDLLKEFDMEAVKPFIEREYDMVFCGHVHRGSNYNRGSECGDVFMSVAPSNTTANIWNDDQRYLNGYSIIDFNPTDGCITVQNRKYSRKHESYFPDSELAPPNGTKTFYIKNNYTRNIKVEKDYSQTEFDNLHSESIYNSELKEISTESIGYHSAILDVVSIGNSNDLKFSISKFFNKYMKEMLKESKKYSNYEKEIESCLLVMDRLLNDLGDNGLINCVENIDQIFLEIEGNDYSNLSVIKLFNNVDIWLKYIYCNMPNSNRNVNEDIFDIIYPDTMDYIDDDFIETILWASKETFQYIRNNQLNRLSLKSSFSLIREAIILFSFPVIVNLDTYKHVSASFDINLIESKDIVQILTSIKEEYTSHLNFILGREEIVRAIINNTQRNKYTIIRGIRDVGKSAIISSVMSVMESEFSGPHRFLPIVYSFKYSNNLLKFILAVIEQCNVRVINKIQTKEINQLINPETNYNASNEVSFFANYKLLKPYFIEALSRVSKEVGRTLLIIDSLEFVENMGDKIKHLLEDIPSNCSALLVTGSKNEGLSWLFHKGIVVSAFDIDPVNRKFIPFITKLSDDISGQKAVNDKIYHKTKGKISEIKKIVSLGVDLTEDNIDEFILDNSKIDLDIINAAEASLNNAILEESLLLLSVFESIEPIALEYIQSYLEHRGIQVRMPTIKKELKKIESVISDLRFGRLKFVREGLALYLLTTYFSKRDIEHFLAYVFEWISSEDQLAVPFVCEFIRHLETGELIKKKQFDSLLGKYVDKLVSKQQALKLFSYGKYLFMESNNDVSTSLSLLRRAASEDNIDSMIFVALAYIDGKKVDKNLQIAEENLRRASDLNDGSAKAILGVLILEREVSEEKLKESNELLEQSAKLGDKFGKLQLAIRLLVGKHLEQNIERADQLLSELLEESQTEAIRIMGTRYLYGHWIHVDIFKGKDLLDKAITQGSLQAKLTLAKFKIRAGKSDEELQEGIKTISELIVANNKDAKKFYAEILIAGPLIIRDVSKGMELLKDLVNEGVDECKLDYAMYLFQGEFTEQNIEEAKQILQDLIERDYIDAKTYYGELLIDGEFYDKNPALGLSILHEVSDIGDEYAKRKLGLRYAYGYGIPKDIRKSTQIFKDLIKLGDRDAAYYLAKLIIEESKDKGLVSVSEAFELLEKAETAGSLKAKVYLGELYIDGEFVDKDVKKGINYFNSAIELNDSGAMRELGYRYLNGVGLKRDEDVAVKLLTSSINHGNLLAKTILGHGIVQGKVNKDMTYGITLLEEAALEDVNAMRILGMMLLSGDCVKQDKEKGEELSRKAYSKGDNSAGINLVDMLLDGLYLVKNTEEGKAILYEMTRKGYEKAIVKESNRLIYGDGLDRNIILGISKLNDLSNTNIDAMYYLGRTLIIGPESVTKDFRKGERLLREAEEKNHRDARILLVQLINDNMIKSNDETEVIQLLKKACDSNDYKAMQILADLYLSGEKVEKNNEYAIELLEESIMGEDDGSLVNYGIKLIEGEVITQDIDRGILLLQKTLVRGYMKGKYELAKIYLSRELITNRYEEGLELILQLVEDGNENAKEYLAKSLAFGDKMDRDVKQATQLFEELIQAKRGSAVLLYSELLFDGNYLRKDTLRAERLIRQLIQEGNQEAGYNFATRLIDGNGVQKHVSDGINRLKKLADSGLSFAMLDYGIRLKKGIKVGKNILKGKRYMDRAISSTKEYHSLGIIAYNLNDYETATELFVKSFEQGFEQSGTSLAYMLRRNEVRGNISTNNFYSLLEKSLKSNSDTAIINLAISFIDEDSSNDSNWKIANSLIEGLFKCSLSTNWWYESVTRGKDVEGHLVLGLLVKHGIINDPDNLSYLERFNTAMSKWGIPQWMMV</sequence>
<evidence type="ECO:0000313" key="3">
    <source>
        <dbReference type="Proteomes" id="UP001519887"/>
    </source>
</evidence>
<dbReference type="InterPro" id="IPR050767">
    <property type="entry name" value="Sel1_AlgK"/>
</dbReference>
<dbReference type="Gene3D" id="1.25.40.10">
    <property type="entry name" value="Tetratricopeptide repeat domain"/>
    <property type="match status" value="4"/>
</dbReference>
<dbReference type="SUPFAM" id="SSF56300">
    <property type="entry name" value="Metallo-dependent phosphatases"/>
    <property type="match status" value="1"/>
</dbReference>